<dbReference type="PANTHER" id="PTHR12129">
    <property type="entry name" value="HEPARAN SULFATE 2-O-SULFOTRANSFERASE"/>
    <property type="match status" value="1"/>
</dbReference>
<dbReference type="AlphaFoldDB" id="A0A914GZ60"/>
<keyword evidence="6" id="KW-0735">Signal-anchor</keyword>
<dbReference type="FunFam" id="3.40.50.300:FF:001418">
    <property type="entry name" value="Heparan sulfate 2-o-sulfotransferase"/>
    <property type="match status" value="1"/>
</dbReference>
<proteinExistence type="inferred from homology"/>
<evidence type="ECO:0000256" key="5">
    <source>
        <dbReference type="ARBA" id="ARBA00022692"/>
    </source>
</evidence>
<comment type="subunit">
    <text evidence="3">Homotrimer.</text>
</comment>
<comment type="subcellular location">
    <subcellularLocation>
        <location evidence="1">Golgi apparatus membrane</location>
        <topology evidence="1">Single-pass type II membrane protein</topology>
    </subcellularLocation>
</comment>
<keyword evidence="4" id="KW-0808">Transferase</keyword>
<keyword evidence="8" id="KW-0333">Golgi apparatus</keyword>
<evidence type="ECO:0000256" key="1">
    <source>
        <dbReference type="ARBA" id="ARBA00004323"/>
    </source>
</evidence>
<keyword evidence="7" id="KW-1133">Transmembrane helix</keyword>
<evidence type="ECO:0000256" key="9">
    <source>
        <dbReference type="ARBA" id="ARBA00023136"/>
    </source>
</evidence>
<dbReference type="InterPro" id="IPR005331">
    <property type="entry name" value="Sulfotransferase"/>
</dbReference>
<protein>
    <submittedName>
        <fullName evidence="13">Uncharacterized protein</fullName>
    </submittedName>
</protein>
<evidence type="ECO:0000256" key="8">
    <source>
        <dbReference type="ARBA" id="ARBA00023034"/>
    </source>
</evidence>
<keyword evidence="10" id="KW-1015">Disulfide bond</keyword>
<sequence>MLRKNVLFTSLLALISGALFWTIHIALKKDQQRLSLQPMLVFYNRIPKTGSTTFANAIAYDLHSVNGFHARLVKNLLNWQQMQPLFIHGHIAFIDFNRFGYPAPVWINLLREPFERFLSHYYFLRYGDDFRVGLRRSKAGNNETFDECFQRGSRECDPTSIWLQIPYFCGTAHFCTVPGNEQAFQSAKRNLVERYLLVGLTERMEETVLLLEQLLPAFFRGAADHFRSLSEQRKQLRHTNRKFQPSAETEHKFKEHPVYRMEREFYEFGKAEFESAWRGSVDGKGGRHFMSGQFHFDKIKP</sequence>
<keyword evidence="11" id="KW-0325">Glycoprotein</keyword>
<dbReference type="GO" id="GO:0004394">
    <property type="term" value="F:heparan sulfate 2-sulfotransferase activity"/>
    <property type="evidence" value="ECO:0007669"/>
    <property type="project" value="UniProtKB-ARBA"/>
</dbReference>
<dbReference type="GO" id="GO:0000139">
    <property type="term" value="C:Golgi membrane"/>
    <property type="evidence" value="ECO:0007669"/>
    <property type="project" value="UniProtKB-SubCell"/>
</dbReference>
<dbReference type="SUPFAM" id="SSF52540">
    <property type="entry name" value="P-loop containing nucleoside triphosphate hydrolases"/>
    <property type="match status" value="1"/>
</dbReference>
<dbReference type="InterPro" id="IPR007734">
    <property type="entry name" value="Heparan_SO4_2-O-STrfase"/>
</dbReference>
<evidence type="ECO:0000256" key="3">
    <source>
        <dbReference type="ARBA" id="ARBA00011233"/>
    </source>
</evidence>
<comment type="similarity">
    <text evidence="2">Belongs to the sulfotransferase 3 family.</text>
</comment>
<evidence type="ECO:0000256" key="4">
    <source>
        <dbReference type="ARBA" id="ARBA00022679"/>
    </source>
</evidence>
<organism evidence="12 13">
    <name type="scientific">Globodera rostochiensis</name>
    <name type="common">Golden nematode worm</name>
    <name type="synonym">Heterodera rostochiensis</name>
    <dbReference type="NCBI Taxonomy" id="31243"/>
    <lineage>
        <taxon>Eukaryota</taxon>
        <taxon>Metazoa</taxon>
        <taxon>Ecdysozoa</taxon>
        <taxon>Nematoda</taxon>
        <taxon>Chromadorea</taxon>
        <taxon>Rhabditida</taxon>
        <taxon>Tylenchina</taxon>
        <taxon>Tylenchomorpha</taxon>
        <taxon>Tylenchoidea</taxon>
        <taxon>Heteroderidae</taxon>
        <taxon>Heteroderinae</taxon>
        <taxon>Globodera</taxon>
    </lineage>
</organism>
<dbReference type="WBParaSite" id="Gr19_v10_g12463.t1">
    <property type="protein sequence ID" value="Gr19_v10_g12463.t1"/>
    <property type="gene ID" value="Gr19_v10_g12463"/>
</dbReference>
<dbReference type="Pfam" id="PF03567">
    <property type="entry name" value="Sulfotransfer_2"/>
    <property type="match status" value="1"/>
</dbReference>
<dbReference type="Gene3D" id="3.40.50.300">
    <property type="entry name" value="P-loop containing nucleotide triphosphate hydrolases"/>
    <property type="match status" value="1"/>
</dbReference>
<keyword evidence="9" id="KW-0472">Membrane</keyword>
<evidence type="ECO:0000256" key="10">
    <source>
        <dbReference type="ARBA" id="ARBA00023157"/>
    </source>
</evidence>
<dbReference type="InterPro" id="IPR027417">
    <property type="entry name" value="P-loop_NTPase"/>
</dbReference>
<evidence type="ECO:0000256" key="6">
    <source>
        <dbReference type="ARBA" id="ARBA00022968"/>
    </source>
</evidence>
<evidence type="ECO:0000313" key="13">
    <source>
        <dbReference type="WBParaSite" id="Gr19_v10_g12463.t1"/>
    </source>
</evidence>
<name>A0A914GZ60_GLORO</name>
<keyword evidence="5" id="KW-0812">Transmembrane</keyword>
<evidence type="ECO:0000256" key="11">
    <source>
        <dbReference type="ARBA" id="ARBA00023180"/>
    </source>
</evidence>
<evidence type="ECO:0000256" key="2">
    <source>
        <dbReference type="ARBA" id="ARBA00010569"/>
    </source>
</evidence>
<evidence type="ECO:0000313" key="12">
    <source>
        <dbReference type="Proteomes" id="UP000887572"/>
    </source>
</evidence>
<dbReference type="PANTHER" id="PTHR12129:SF17">
    <property type="entry name" value="HEPARAN SULFATE 2-O-SULFOTRANSFERASE 1"/>
    <property type="match status" value="1"/>
</dbReference>
<keyword evidence="12" id="KW-1185">Reference proteome</keyword>
<reference evidence="13" key="1">
    <citation type="submission" date="2022-11" db="UniProtKB">
        <authorList>
            <consortium name="WormBaseParasite"/>
        </authorList>
    </citation>
    <scope>IDENTIFICATION</scope>
</reference>
<accession>A0A914GZ60</accession>
<evidence type="ECO:0000256" key="7">
    <source>
        <dbReference type="ARBA" id="ARBA00022989"/>
    </source>
</evidence>
<dbReference type="Proteomes" id="UP000887572">
    <property type="component" value="Unplaced"/>
</dbReference>
<dbReference type="GO" id="GO:0015012">
    <property type="term" value="P:heparan sulfate proteoglycan biosynthetic process"/>
    <property type="evidence" value="ECO:0007669"/>
    <property type="project" value="UniProtKB-ARBA"/>
</dbReference>